<dbReference type="Pfam" id="PF11258">
    <property type="entry name" value="DUF3048"/>
    <property type="match status" value="1"/>
</dbReference>
<evidence type="ECO:0000259" key="1">
    <source>
        <dbReference type="Pfam" id="PF11258"/>
    </source>
</evidence>
<accession>A0A0G1C5U2</accession>
<dbReference type="Proteomes" id="UP000034611">
    <property type="component" value="Unassembled WGS sequence"/>
</dbReference>
<protein>
    <recommendedName>
        <fullName evidence="5">DUF3048 domain-containing protein</fullName>
    </recommendedName>
</protein>
<evidence type="ECO:0000259" key="2">
    <source>
        <dbReference type="Pfam" id="PF17479"/>
    </source>
</evidence>
<evidence type="ECO:0000313" key="3">
    <source>
        <dbReference type="EMBL" id="KKS80927.1"/>
    </source>
</evidence>
<dbReference type="SUPFAM" id="SSF159774">
    <property type="entry name" value="YerB-like"/>
    <property type="match status" value="1"/>
</dbReference>
<dbReference type="Gene3D" id="3.50.90.10">
    <property type="entry name" value="YerB-like"/>
    <property type="match status" value="1"/>
</dbReference>
<dbReference type="InterPro" id="IPR035328">
    <property type="entry name" value="DUF3048_C"/>
</dbReference>
<comment type="caution">
    <text evidence="3">The sequence shown here is derived from an EMBL/GenBank/DDBJ whole genome shotgun (WGS) entry which is preliminary data.</text>
</comment>
<dbReference type="EMBL" id="LCEY01000004">
    <property type="protein sequence ID" value="KKS80927.1"/>
    <property type="molecule type" value="Genomic_DNA"/>
</dbReference>
<dbReference type="AlphaFoldDB" id="A0A0G1C5U2"/>
<dbReference type="Pfam" id="PF17479">
    <property type="entry name" value="DUF3048_C"/>
    <property type="match status" value="1"/>
</dbReference>
<feature type="domain" description="DUF3048" evidence="1">
    <location>
        <begin position="81"/>
        <end position="246"/>
    </location>
</feature>
<evidence type="ECO:0000313" key="4">
    <source>
        <dbReference type="Proteomes" id="UP000034611"/>
    </source>
</evidence>
<gene>
    <name evidence="3" type="ORF">UV56_C0004G0004</name>
</gene>
<feature type="domain" description="DUF3048" evidence="2">
    <location>
        <begin position="288"/>
        <end position="395"/>
    </location>
</feature>
<proteinExistence type="predicted"/>
<name>A0A0G1C5U2_9BACT</name>
<sequence length="407" mass="45246">MEFLGSKKFLTIIGFLGLYLLSTGTSWAIFSFVKGSPAIDTANLGELQSARSRINLDLPRTETCPINGGKFTKIERNIWEGRRPLTVSIENHADSRPPSGLSRADVVYEAVAEGGITRFLGVFHCGVAAEDVQIAPVRSARIYFVNLAAGYGDRPIFAHVGGANAICGNCSSGVKPVSQVAREVRAIEELASLGWRIPRGNDFDTTYDSGFPVFWRNYERLGREVASEHTMMISSDKIFEEAAKRGFTDKKDGKPWDRSFNPWNFKEDAPADEPKAANISFEFWSNKPEYNVEWKYDKGSNAYLRSNGGKPHADLEYNNKQLSAKNVVIMFVVERGPVDSEKHMYYEVEGTGRALVFQDGGVIEGTWEKKSQSSLTRFLDSKGKEISFVGGTTWVEAVPKGNEINYD</sequence>
<evidence type="ECO:0008006" key="5">
    <source>
        <dbReference type="Google" id="ProtNLM"/>
    </source>
</evidence>
<reference evidence="3 4" key="1">
    <citation type="journal article" date="2015" name="Nature">
        <title>rRNA introns, odd ribosomes, and small enigmatic genomes across a large radiation of phyla.</title>
        <authorList>
            <person name="Brown C.T."/>
            <person name="Hug L.A."/>
            <person name="Thomas B.C."/>
            <person name="Sharon I."/>
            <person name="Castelle C.J."/>
            <person name="Singh A."/>
            <person name="Wilkins M.J."/>
            <person name="Williams K.H."/>
            <person name="Banfield J.F."/>
        </authorList>
    </citation>
    <scope>NUCLEOTIDE SEQUENCE [LARGE SCALE GENOMIC DNA]</scope>
</reference>
<dbReference type="InterPro" id="IPR021416">
    <property type="entry name" value="DUF3048_N"/>
</dbReference>
<organism evidence="3 4">
    <name type="scientific">Candidatus Woesebacteria bacterium GW2011_GWC1_43_10b</name>
    <dbReference type="NCBI Taxonomy" id="1618585"/>
    <lineage>
        <taxon>Bacteria</taxon>
        <taxon>Candidatus Woeseibacteriota</taxon>
    </lineage>
</organism>
<dbReference type="InterPro" id="IPR023158">
    <property type="entry name" value="YerB-like_sf"/>
</dbReference>